<keyword evidence="4" id="KW-1185">Reference proteome</keyword>
<reference evidence="3" key="1">
    <citation type="submission" date="2021-10" db="EMBL/GenBank/DDBJ databases">
        <title>Novel species in genus Arthrobacter.</title>
        <authorList>
            <person name="Liu Y."/>
        </authorList>
    </citation>
    <scope>NUCLEOTIDE SEQUENCE</scope>
    <source>
        <strain evidence="3">Zg-Y453</strain>
    </source>
</reference>
<dbReference type="Proteomes" id="UP001139158">
    <property type="component" value="Unassembled WGS sequence"/>
</dbReference>
<comment type="caution">
    <text evidence="3">The sequence shown here is derived from an EMBL/GenBank/DDBJ whole genome shotgun (WGS) entry which is preliminary data.</text>
</comment>
<dbReference type="PROSITE" id="PS51257">
    <property type="entry name" value="PROKAR_LIPOPROTEIN"/>
    <property type="match status" value="1"/>
</dbReference>
<protein>
    <submittedName>
        <fullName evidence="3">ABC transporter substrate-binding protein</fullName>
    </submittedName>
</protein>
<organism evidence="3 4">
    <name type="scientific">Arthrobacter caoxuetaonis</name>
    <dbReference type="NCBI Taxonomy" id="2886935"/>
    <lineage>
        <taxon>Bacteria</taxon>
        <taxon>Bacillati</taxon>
        <taxon>Actinomycetota</taxon>
        <taxon>Actinomycetes</taxon>
        <taxon>Micrococcales</taxon>
        <taxon>Micrococcaceae</taxon>
        <taxon>Arthrobacter</taxon>
    </lineage>
</organism>
<evidence type="ECO:0000256" key="1">
    <source>
        <dbReference type="ARBA" id="ARBA00022729"/>
    </source>
</evidence>
<accession>A0A9X1MF68</accession>
<dbReference type="EMBL" id="JAJFZV010000009">
    <property type="protein sequence ID" value="MCC3298095.1"/>
    <property type="molecule type" value="Genomic_DNA"/>
</dbReference>
<dbReference type="AlphaFoldDB" id="A0A9X1MF68"/>
<dbReference type="Gene3D" id="3.40.190.10">
    <property type="entry name" value="Periplasmic binding protein-like II"/>
    <property type="match status" value="2"/>
</dbReference>
<feature type="chain" id="PRO_5040783256" evidence="2">
    <location>
        <begin position="25"/>
        <end position="343"/>
    </location>
</feature>
<evidence type="ECO:0000313" key="4">
    <source>
        <dbReference type="Proteomes" id="UP001139158"/>
    </source>
</evidence>
<sequence length="343" mass="35964">MKRHLPVLALFAAASLALSACSSAGGDTDVSEATNLDAETQALVDEAKAAGTVTLYGMVEESALRQLAADFKAAYGITVEPLRLVSSDLTQRFSSEADSGSSPADLIMLTDSPFYDEALEKEWLLPFSEAEIPGSLIEEFPAELYTHDGNTPIISMVPTEMAYNTDLVASAPTSWEEYAKPEHKGKIQIAEVDSSPANIAFWSLMRSEYGDGFLEDIAANTPVLSGGAVPGTQAVAAGESAIAHPGVLAVVKSLQGSGAPVEISSPSPTTGPEVGLGLVNNSPNPAGAKLLAAFLMSKDGNQRFNEVVSQISPYDSEGMAGFTRVRDIEMSDAAELKTLLGMN</sequence>
<dbReference type="Pfam" id="PF01547">
    <property type="entry name" value="SBP_bac_1"/>
    <property type="match status" value="1"/>
</dbReference>
<evidence type="ECO:0000256" key="2">
    <source>
        <dbReference type="SAM" id="SignalP"/>
    </source>
</evidence>
<gene>
    <name evidence="3" type="ORF">LJ757_09795</name>
</gene>
<proteinExistence type="predicted"/>
<name>A0A9X1MF68_9MICC</name>
<feature type="signal peptide" evidence="2">
    <location>
        <begin position="1"/>
        <end position="24"/>
    </location>
</feature>
<evidence type="ECO:0000313" key="3">
    <source>
        <dbReference type="EMBL" id="MCC3298095.1"/>
    </source>
</evidence>
<dbReference type="PANTHER" id="PTHR30006">
    <property type="entry name" value="THIAMINE-BINDING PERIPLASMIC PROTEIN-RELATED"/>
    <property type="match status" value="1"/>
</dbReference>
<dbReference type="SUPFAM" id="SSF53850">
    <property type="entry name" value="Periplasmic binding protein-like II"/>
    <property type="match status" value="1"/>
</dbReference>
<dbReference type="InterPro" id="IPR006059">
    <property type="entry name" value="SBP"/>
</dbReference>
<keyword evidence="1 2" id="KW-0732">Signal</keyword>
<dbReference type="RefSeq" id="WP_227895966.1">
    <property type="nucleotide sequence ID" value="NZ_CP099466.1"/>
</dbReference>